<organism evidence="2 3">
    <name type="scientific">Thermus parvatiensis</name>
    <dbReference type="NCBI Taxonomy" id="456163"/>
    <lineage>
        <taxon>Bacteria</taxon>
        <taxon>Thermotogati</taxon>
        <taxon>Deinococcota</taxon>
        <taxon>Deinococci</taxon>
        <taxon>Thermales</taxon>
        <taxon>Thermaceae</taxon>
        <taxon>Thermus</taxon>
    </lineage>
</organism>
<dbReference type="RefSeq" id="WP_038035265.1">
    <property type="nucleotide sequence ID" value="NZ_AIJQ01000005.1"/>
</dbReference>
<gene>
    <name evidence="2" type="ORF">AV541_07350</name>
</gene>
<feature type="region of interest" description="Disordered" evidence="1">
    <location>
        <begin position="111"/>
        <end position="142"/>
    </location>
</feature>
<dbReference type="AlphaFoldDB" id="A0A109QFB5"/>
<evidence type="ECO:0000256" key="1">
    <source>
        <dbReference type="SAM" id="MobiDB-lite"/>
    </source>
</evidence>
<proteinExistence type="predicted"/>
<dbReference type="EMBL" id="CP014141">
    <property type="protein sequence ID" value="AMA75848.1"/>
    <property type="molecule type" value="Genomic_DNA"/>
</dbReference>
<dbReference type="KEGG" id="tpar:AV541_07350"/>
<evidence type="ECO:0000313" key="3">
    <source>
        <dbReference type="Proteomes" id="UP000061630"/>
    </source>
</evidence>
<protein>
    <submittedName>
        <fullName evidence="2">Uncharacterized protein</fullName>
    </submittedName>
</protein>
<feature type="compositionally biased region" description="Basic and acidic residues" evidence="1">
    <location>
        <begin position="133"/>
        <end position="142"/>
    </location>
</feature>
<accession>A0A109QFB5</accession>
<reference evidence="2 3" key="1">
    <citation type="submission" date="2016-01" db="EMBL/GenBank/DDBJ databases">
        <title>Genome sequence of Thermus parvatiensis, a thermophile isolated from a hot water spring.</title>
        <authorList>
            <person name="Tripathi C."/>
            <person name="Lal R."/>
        </authorList>
    </citation>
    <scope>NUCLEOTIDE SEQUENCE [LARGE SCALE GENOMIC DNA]</scope>
    <source>
        <strain evidence="2 3">RL</strain>
    </source>
</reference>
<name>A0A109QFB5_9DEIN</name>
<evidence type="ECO:0000313" key="2">
    <source>
        <dbReference type="EMBL" id="AMA75848.1"/>
    </source>
</evidence>
<dbReference type="Proteomes" id="UP000061630">
    <property type="component" value="Chromosome"/>
</dbReference>
<sequence>MAWVALLLLLAGCRYTFLPLDPGRPPPPERPFVVARLLAEGERARLSLRVERLDAPGYLLLRWYREETLLQEKALFLEAPGTYEAFFPLGEGYHRLLGLWGGRALFQLDLGTPSLPDPDEEKDQGNGEEGQEGGDHHAAGHP</sequence>